<feature type="transmembrane region" description="Helical" evidence="1">
    <location>
        <begin position="367"/>
        <end position="388"/>
    </location>
</feature>
<dbReference type="AlphaFoldDB" id="A0A7W0C8A3"/>
<dbReference type="RefSeq" id="WP_181550690.1">
    <property type="nucleotide sequence ID" value="NZ_JACDUS010000003.1"/>
</dbReference>
<keyword evidence="1" id="KW-0812">Transmembrane</keyword>
<dbReference type="PANTHER" id="PTHR43044">
    <property type="match status" value="1"/>
</dbReference>
<name>A0A7W0C8A3_9BACT</name>
<evidence type="ECO:0000313" key="3">
    <source>
        <dbReference type="Proteomes" id="UP000525298"/>
    </source>
</evidence>
<organism evidence="2 3">
    <name type="scientific">Desulfosalsimonas propionicica</name>
    <dbReference type="NCBI Taxonomy" id="332175"/>
    <lineage>
        <taxon>Bacteria</taxon>
        <taxon>Pseudomonadati</taxon>
        <taxon>Thermodesulfobacteriota</taxon>
        <taxon>Desulfobacteria</taxon>
        <taxon>Desulfobacterales</taxon>
        <taxon>Desulfosalsimonadaceae</taxon>
        <taxon>Desulfosalsimonas</taxon>
    </lineage>
</organism>
<keyword evidence="1" id="KW-1133">Transmembrane helix</keyword>
<feature type="transmembrane region" description="Helical" evidence="1">
    <location>
        <begin position="185"/>
        <end position="207"/>
    </location>
</feature>
<gene>
    <name evidence="2" type="ORF">HNR65_001350</name>
</gene>
<feature type="transmembrane region" description="Helical" evidence="1">
    <location>
        <begin position="85"/>
        <end position="106"/>
    </location>
</feature>
<dbReference type="Proteomes" id="UP000525298">
    <property type="component" value="Unassembled WGS sequence"/>
</dbReference>
<dbReference type="PANTHER" id="PTHR43044:SF1">
    <property type="entry name" value="QUINOL:CYTOCHROME C OXIDOREDUCTASE QUINONE-BINDING SUBUNIT 2"/>
    <property type="match status" value="1"/>
</dbReference>
<keyword evidence="1" id="KW-0472">Membrane</keyword>
<feature type="transmembrane region" description="Helical" evidence="1">
    <location>
        <begin position="219"/>
        <end position="242"/>
    </location>
</feature>
<comment type="caution">
    <text evidence="2">The sequence shown here is derived from an EMBL/GenBank/DDBJ whole genome shotgun (WGS) entry which is preliminary data.</text>
</comment>
<feature type="transmembrane region" description="Helical" evidence="1">
    <location>
        <begin position="126"/>
        <end position="147"/>
    </location>
</feature>
<feature type="transmembrane region" description="Helical" evidence="1">
    <location>
        <begin position="263"/>
        <end position="285"/>
    </location>
</feature>
<accession>A0A7W0C8A3</accession>
<protein>
    <submittedName>
        <fullName evidence="2">Ni/Fe-hydrogenase subunit HybB-like protein</fullName>
    </submittedName>
</protein>
<feature type="transmembrane region" description="Helical" evidence="1">
    <location>
        <begin position="15"/>
        <end position="37"/>
    </location>
</feature>
<dbReference type="EMBL" id="JACDUS010000003">
    <property type="protein sequence ID" value="MBA2881024.1"/>
    <property type="molecule type" value="Genomic_DNA"/>
</dbReference>
<keyword evidence="3" id="KW-1185">Reference proteome</keyword>
<evidence type="ECO:0000256" key="1">
    <source>
        <dbReference type="SAM" id="Phobius"/>
    </source>
</evidence>
<sequence length="410" mass="45763">MTQQIRDQQKSRRRIYAICLALAGLGVAAFAAGLLLGRPETAWRAYLVNFLLFSAVAQGGLVFSAMMNTVHARWSRRLSALAESFAAFFPVSFVLFLGLFFGRAYVFPWMGQDLHGKEVWLNVGFLFSRDIIGLLILYGLGFAYLYYSLWFRVDRENPGSALQHRLAGFWAAREGDSETYAHRRYVFGVLYLLAFAFVLSLIGFDLVMAADPHWYSTLFGAYTFIKAVYVGFGALIILAAGLHASSKTDFTLSRPEFIDMGKLFLAFCLAWADFFYCQLVVIWYGNISEETVYVIERTMLAPWNRVAWIVFIVCFIGPFLILLNRNIKTVPWFMMLLCTVVIAGMWLEHYLLLGPALEPGGGVLLSAADVFMFFGFAGLLAACVAVYLGQFPGLPAAAGTQPGTEEQGES</sequence>
<feature type="transmembrane region" description="Helical" evidence="1">
    <location>
        <begin position="305"/>
        <end position="323"/>
    </location>
</feature>
<proteinExistence type="predicted"/>
<reference evidence="2 3" key="1">
    <citation type="submission" date="2020-07" db="EMBL/GenBank/DDBJ databases">
        <title>Genomic Encyclopedia of Type Strains, Phase IV (KMG-IV): sequencing the most valuable type-strain genomes for metagenomic binning, comparative biology and taxonomic classification.</title>
        <authorList>
            <person name="Goeker M."/>
        </authorList>
    </citation>
    <scope>NUCLEOTIDE SEQUENCE [LARGE SCALE GENOMIC DNA]</scope>
    <source>
        <strain evidence="2 3">DSM 17721</strain>
    </source>
</reference>
<feature type="transmembrane region" description="Helical" evidence="1">
    <location>
        <begin position="330"/>
        <end position="347"/>
    </location>
</feature>
<feature type="transmembrane region" description="Helical" evidence="1">
    <location>
        <begin position="43"/>
        <end position="64"/>
    </location>
</feature>
<evidence type="ECO:0000313" key="2">
    <source>
        <dbReference type="EMBL" id="MBA2881024.1"/>
    </source>
</evidence>